<feature type="compositionally biased region" description="Basic and acidic residues" evidence="2">
    <location>
        <begin position="444"/>
        <end position="456"/>
    </location>
</feature>
<feature type="coiled-coil region" evidence="1">
    <location>
        <begin position="148"/>
        <end position="213"/>
    </location>
</feature>
<name>A0AAD1X5F2_EUPCR</name>
<evidence type="ECO:0000313" key="4">
    <source>
        <dbReference type="Proteomes" id="UP001295684"/>
    </source>
</evidence>
<feature type="coiled-coil region" evidence="1">
    <location>
        <begin position="74"/>
        <end position="108"/>
    </location>
</feature>
<proteinExistence type="predicted"/>
<accession>A0AAD1X5F2</accession>
<comment type="caution">
    <text evidence="3">The sequence shown here is derived from an EMBL/GenBank/DDBJ whole genome shotgun (WGS) entry which is preliminary data.</text>
</comment>
<feature type="region of interest" description="Disordered" evidence="2">
    <location>
        <begin position="421"/>
        <end position="548"/>
    </location>
</feature>
<evidence type="ECO:0000313" key="3">
    <source>
        <dbReference type="EMBL" id="CAI2361424.1"/>
    </source>
</evidence>
<evidence type="ECO:0000256" key="2">
    <source>
        <dbReference type="SAM" id="MobiDB-lite"/>
    </source>
</evidence>
<organism evidence="3 4">
    <name type="scientific">Euplotes crassus</name>
    <dbReference type="NCBI Taxonomy" id="5936"/>
    <lineage>
        <taxon>Eukaryota</taxon>
        <taxon>Sar</taxon>
        <taxon>Alveolata</taxon>
        <taxon>Ciliophora</taxon>
        <taxon>Intramacronucleata</taxon>
        <taxon>Spirotrichea</taxon>
        <taxon>Hypotrichia</taxon>
        <taxon>Euplotida</taxon>
        <taxon>Euplotidae</taxon>
        <taxon>Moneuplotes</taxon>
    </lineage>
</organism>
<protein>
    <submittedName>
        <fullName evidence="3">Uncharacterized protein</fullName>
    </submittedName>
</protein>
<keyword evidence="4" id="KW-1185">Reference proteome</keyword>
<dbReference type="EMBL" id="CAMPGE010002615">
    <property type="protein sequence ID" value="CAI2361424.1"/>
    <property type="molecule type" value="Genomic_DNA"/>
</dbReference>
<evidence type="ECO:0000256" key="1">
    <source>
        <dbReference type="SAM" id="Coils"/>
    </source>
</evidence>
<feature type="compositionally biased region" description="Polar residues" evidence="2">
    <location>
        <begin position="482"/>
        <end position="511"/>
    </location>
</feature>
<dbReference type="AlphaFoldDB" id="A0AAD1X5F2"/>
<gene>
    <name evidence="3" type="ORF">ECRASSUSDP1_LOCUS2735</name>
</gene>
<feature type="compositionally biased region" description="Polar residues" evidence="2">
    <location>
        <begin position="534"/>
        <end position="545"/>
    </location>
</feature>
<dbReference type="Proteomes" id="UP001295684">
    <property type="component" value="Unassembled WGS sequence"/>
</dbReference>
<keyword evidence="1" id="KW-0175">Coiled coil</keyword>
<reference evidence="3" key="1">
    <citation type="submission" date="2023-07" db="EMBL/GenBank/DDBJ databases">
        <authorList>
            <consortium name="AG Swart"/>
            <person name="Singh M."/>
            <person name="Singh A."/>
            <person name="Seah K."/>
            <person name="Emmerich C."/>
        </authorList>
    </citation>
    <scope>NUCLEOTIDE SEQUENCE</scope>
    <source>
        <strain evidence="3">DP1</strain>
    </source>
</reference>
<feature type="region of interest" description="Disordered" evidence="2">
    <location>
        <begin position="30"/>
        <end position="60"/>
    </location>
</feature>
<sequence>MDRYIPMNQHQNNVYLHQGKFKPFRFIDIPHDPSSPDQKVIDYDPNTYTDEESSQRSESSRDLYNELVSLQQIIKESKYANIQLSNEKEGLQQEVDELRNIIHKQNSLIGTVRERYSEFCKKLSDDNDQLKFQLKNNQDCYTLLSQEFKKVQDENHQLLQSHENMKKEISKSQSAANEIAGYKRVMDELYKDKKELKDEVRILKKRVKKHKYRYRTLNKVLNDQQAIKFPYNWTFHNASVENRESLDAQTQFHKTLNQQAYYPSKINKVNDPHDSYVCHNDSINESRVSKNMLQRYPSYDNSNSRNRILKDSLVEGSPEDSRVIDHKNPSAMASSGKDLKPLMPNSANTPLKYPNTPELNAYVDLKPRHEHQNSVPVKNPYSIEKIKATQNKPGLLSYKDYLDNTFGSDKNKIQEIKVETHPQVQKKSCDKRNKRSCSHSSMKHFTEPPKTEEAFKPSRKYYNGINGGNKVHHTSRDIQRFGPTSSKKGLNVSPTPALTFGQSRMNSSPQITEKENQLPPQTSDNDDSYKESSKVSTQQDNNGGRNTKGLIHEIESLDEEILYLQKTLMEALIQTSTQTE</sequence>